<accession>A0A4U9ZP51</accession>
<sequence length="61" mass="7323">MSKITITKNCISKECPNKKLSNFEKRFELFIEKKVKKILDHPERYPEIQVIYGEDYEPGKF</sequence>
<name>A0A4U9ZP51_STRPO</name>
<dbReference type="EMBL" id="JACEGE010000023">
    <property type="protein sequence ID" value="MBA2796472.1"/>
    <property type="molecule type" value="Genomic_DNA"/>
</dbReference>
<evidence type="ECO:0000313" key="2">
    <source>
        <dbReference type="Proteomes" id="UP000524462"/>
    </source>
</evidence>
<dbReference type="RefSeq" id="WP_138083149.1">
    <property type="nucleotide sequence ID" value="NZ_JACEGE010000023.1"/>
</dbReference>
<dbReference type="Proteomes" id="UP000524462">
    <property type="component" value="Unassembled WGS sequence"/>
</dbReference>
<reference evidence="1 2" key="1">
    <citation type="submission" date="2020-07" db="EMBL/GenBank/DDBJ databases">
        <title>Molecular and genomic characterization of Streptococcus porcinus isolated from diseased swine in Brazil.</title>
        <authorList>
            <person name="Moreno L.Z."/>
            <person name="Matajira C.E.C."/>
            <person name="Poor A.P."/>
            <person name="Dutra M.C."/>
            <person name="Moreno A.M."/>
        </authorList>
    </citation>
    <scope>NUCLEOTIDE SEQUENCE [LARGE SCALE GENOMIC DNA]</scope>
    <source>
        <strain evidence="1 2">SP0816-2</strain>
    </source>
</reference>
<evidence type="ECO:0000313" key="1">
    <source>
        <dbReference type="EMBL" id="MBA2796472.1"/>
    </source>
</evidence>
<protein>
    <submittedName>
        <fullName evidence="1">Uncharacterized protein</fullName>
    </submittedName>
</protein>
<gene>
    <name evidence="1" type="ORF">H1B29_08270</name>
</gene>
<dbReference type="AlphaFoldDB" id="A0A4U9ZP51"/>
<organism evidence="1 2">
    <name type="scientific">Streptococcus porcinus</name>
    <dbReference type="NCBI Taxonomy" id="1340"/>
    <lineage>
        <taxon>Bacteria</taxon>
        <taxon>Bacillati</taxon>
        <taxon>Bacillota</taxon>
        <taxon>Bacilli</taxon>
        <taxon>Lactobacillales</taxon>
        <taxon>Streptococcaceae</taxon>
        <taxon>Streptococcus</taxon>
    </lineage>
</organism>
<comment type="caution">
    <text evidence="1">The sequence shown here is derived from an EMBL/GenBank/DDBJ whole genome shotgun (WGS) entry which is preliminary data.</text>
</comment>
<proteinExistence type="predicted"/>